<feature type="compositionally biased region" description="Polar residues" evidence="1">
    <location>
        <begin position="211"/>
        <end position="234"/>
    </location>
</feature>
<feature type="compositionally biased region" description="Pro residues" evidence="1">
    <location>
        <begin position="29"/>
        <end position="39"/>
    </location>
</feature>
<feature type="compositionally biased region" description="Low complexity" evidence="1">
    <location>
        <begin position="317"/>
        <end position="348"/>
    </location>
</feature>
<dbReference type="InterPro" id="IPR011047">
    <property type="entry name" value="Quinoprotein_ADH-like_sf"/>
</dbReference>
<keyword evidence="4" id="KW-1185">Reference proteome</keyword>
<dbReference type="InterPro" id="IPR015943">
    <property type="entry name" value="WD40/YVTN_repeat-like_dom_sf"/>
</dbReference>
<evidence type="ECO:0008006" key="5">
    <source>
        <dbReference type="Google" id="ProtNLM"/>
    </source>
</evidence>
<feature type="signal peptide" evidence="2">
    <location>
        <begin position="1"/>
        <end position="25"/>
    </location>
</feature>
<dbReference type="Proteomes" id="UP001500908">
    <property type="component" value="Unassembled WGS sequence"/>
</dbReference>
<dbReference type="SUPFAM" id="SSF50998">
    <property type="entry name" value="Quinoprotein alcohol dehydrogenase-like"/>
    <property type="match status" value="1"/>
</dbReference>
<evidence type="ECO:0000313" key="3">
    <source>
        <dbReference type="EMBL" id="GAA3730300.1"/>
    </source>
</evidence>
<keyword evidence="2" id="KW-0732">Signal</keyword>
<dbReference type="EMBL" id="BAABDD010000003">
    <property type="protein sequence ID" value="GAA3730300.1"/>
    <property type="molecule type" value="Genomic_DNA"/>
</dbReference>
<sequence>MRTWGRTGLAVATGLGLLLGTGACTDEPAPQPSPSPSPSTVPTTYSGASPPGLADEPIRYLRGAETTGSGVLDDPLGVRVQPVGDAFLISSSSEQRHILQRAADGATLWEGSRRIDRFTTDRAGEDVFVVAPGSGDEGGTTAAVDAAGNTVWTSALSREDYVNGWVVRRPEGWSPDAPYGAFAIHDLDGDEVWAYEFTEEHTQRAEPEESGTPTADETSASPRPSPTVTVSGANGSPAPEDIDPERTGVPVGAGGDILLLRDGAGTIQARNLSAEGEALWRLGDSAGETAPGGASFERPEPQIVGIFDLPEQEEPQTSPAASAASPSPSPSPSASTSASTSPSPASAPDPRRGVLLRWSYSESESYLSMSELASGALLWSVAEPGYNPIDREFSVTPVAGTIYDAASGTLLLPQRSGETPFIAVDVASGEILWRFESDAERAISPAFALNGYFYGDSRGADDSNFQVVLDADTKDVVSDDLAGYVEAVTDDGHALVVQNRQRFVFAADPDSSG</sequence>
<dbReference type="RefSeq" id="WP_344967530.1">
    <property type="nucleotide sequence ID" value="NZ_BAABDD010000003.1"/>
</dbReference>
<feature type="region of interest" description="Disordered" evidence="1">
    <location>
        <begin position="312"/>
        <end position="351"/>
    </location>
</feature>
<evidence type="ECO:0000256" key="2">
    <source>
        <dbReference type="SAM" id="SignalP"/>
    </source>
</evidence>
<proteinExistence type="predicted"/>
<dbReference type="Gene3D" id="2.130.10.10">
    <property type="entry name" value="YVTN repeat-like/Quinoprotein amine dehydrogenase"/>
    <property type="match status" value="1"/>
</dbReference>
<gene>
    <name evidence="3" type="ORF">GCM10022402_08740</name>
</gene>
<reference evidence="4" key="1">
    <citation type="journal article" date="2019" name="Int. J. Syst. Evol. Microbiol.">
        <title>The Global Catalogue of Microorganisms (GCM) 10K type strain sequencing project: providing services to taxonomists for standard genome sequencing and annotation.</title>
        <authorList>
            <consortium name="The Broad Institute Genomics Platform"/>
            <consortium name="The Broad Institute Genome Sequencing Center for Infectious Disease"/>
            <person name="Wu L."/>
            <person name="Ma J."/>
        </authorList>
    </citation>
    <scope>NUCLEOTIDE SEQUENCE [LARGE SCALE GENOMIC DNA]</scope>
    <source>
        <strain evidence="4">JCM 17137</strain>
    </source>
</reference>
<evidence type="ECO:0000256" key="1">
    <source>
        <dbReference type="SAM" id="MobiDB-lite"/>
    </source>
</evidence>
<comment type="caution">
    <text evidence="3">The sequence shown here is derived from an EMBL/GenBank/DDBJ whole genome shotgun (WGS) entry which is preliminary data.</text>
</comment>
<accession>A0ABP7F2X3</accession>
<feature type="region of interest" description="Disordered" evidence="1">
    <location>
        <begin position="200"/>
        <end position="250"/>
    </location>
</feature>
<evidence type="ECO:0000313" key="4">
    <source>
        <dbReference type="Proteomes" id="UP001500908"/>
    </source>
</evidence>
<feature type="chain" id="PRO_5046335791" description="PQQ-like domain-containing protein" evidence="2">
    <location>
        <begin position="26"/>
        <end position="513"/>
    </location>
</feature>
<protein>
    <recommendedName>
        <fullName evidence="5">PQQ-like domain-containing protein</fullName>
    </recommendedName>
</protein>
<organism evidence="3 4">
    <name type="scientific">Salinactinospora qingdaonensis</name>
    <dbReference type="NCBI Taxonomy" id="702744"/>
    <lineage>
        <taxon>Bacteria</taxon>
        <taxon>Bacillati</taxon>
        <taxon>Actinomycetota</taxon>
        <taxon>Actinomycetes</taxon>
        <taxon>Streptosporangiales</taxon>
        <taxon>Nocardiopsidaceae</taxon>
        <taxon>Salinactinospora</taxon>
    </lineage>
</organism>
<feature type="region of interest" description="Disordered" evidence="1">
    <location>
        <begin position="22"/>
        <end position="55"/>
    </location>
</feature>
<name>A0ABP7F2X3_9ACTN</name>
<dbReference type="PROSITE" id="PS51257">
    <property type="entry name" value="PROKAR_LIPOPROTEIN"/>
    <property type="match status" value="1"/>
</dbReference>